<dbReference type="Proteomes" id="UP000041254">
    <property type="component" value="Unassembled WGS sequence"/>
</dbReference>
<evidence type="ECO:0000313" key="2">
    <source>
        <dbReference type="Proteomes" id="UP000041254"/>
    </source>
</evidence>
<evidence type="ECO:0000313" key="1">
    <source>
        <dbReference type="EMBL" id="CEM21831.1"/>
    </source>
</evidence>
<dbReference type="EMBL" id="CDMY01000543">
    <property type="protein sequence ID" value="CEM21831.1"/>
    <property type="molecule type" value="Genomic_DNA"/>
</dbReference>
<evidence type="ECO:0008006" key="3">
    <source>
        <dbReference type="Google" id="ProtNLM"/>
    </source>
</evidence>
<dbReference type="PhylomeDB" id="A0A0G4G255"/>
<dbReference type="InParanoid" id="A0A0G4G255"/>
<organism evidence="1 2">
    <name type="scientific">Vitrella brassicaformis (strain CCMP3155)</name>
    <dbReference type="NCBI Taxonomy" id="1169540"/>
    <lineage>
        <taxon>Eukaryota</taxon>
        <taxon>Sar</taxon>
        <taxon>Alveolata</taxon>
        <taxon>Colpodellida</taxon>
        <taxon>Vitrellaceae</taxon>
        <taxon>Vitrella</taxon>
    </lineage>
</organism>
<dbReference type="VEuPathDB" id="CryptoDB:Vbra_9589"/>
<gene>
    <name evidence="1" type="ORF">Vbra_9589</name>
</gene>
<dbReference type="AlphaFoldDB" id="A0A0G4G255"/>
<protein>
    <recommendedName>
        <fullName evidence="3">TLDc domain-containing protein</fullName>
    </recommendedName>
</protein>
<reference evidence="1 2" key="1">
    <citation type="submission" date="2014-11" db="EMBL/GenBank/DDBJ databases">
        <authorList>
            <person name="Zhu J."/>
            <person name="Qi W."/>
            <person name="Song R."/>
        </authorList>
    </citation>
    <scope>NUCLEOTIDE SEQUENCE [LARGE SCALE GENOMIC DNA]</scope>
</reference>
<proteinExistence type="predicted"/>
<name>A0A0G4G255_VITBC</name>
<accession>A0A0G4G255</accession>
<sequence length="568" mass="62295">MRDIPLAHLLANTQVDLGKLPACSLPLLDALLSGYKVRLAASHGHIVCPTFHTMGPGVRGCSISIDCADGVPSPADGIAHEPSELKAVSQIRLEPVQSLVVKNRIGLGVAKMMLGGRRQQLLLLDSLTMCGTETEMRQLVIDAGRGAINEVSLGFVCEGRHEFIKAEDEREGITPGDYRHQLPRIKSLVMYLDVPSADVVNPGVFILSSIWSVLEIESISQLTVVLREHFHLDALKNALQRRFGSQQIRITVMHGQLRFVLAADRIGALRKAAFAHSSVDDMLNTEGAHKKLTVRQLSLMFERYFPSLPPNVSAEALTSDFAGRMRAAAPMTVVDPPYAPRRLKAPLMAAMERHGVAMEPMLRLHGDGPCLPSPSVIASPAQLMAILQTTGKQTTGIELLYKATVHGFAYTNMLDRVGDASCLLFLVRANGDMDGCLITSSLQPPRNPERGRRHTFKSYDADALVFTATGPSPLTFQFPFLKAQCVTLSRGYNELHSTCAKLMVGRSHTLNTIAREWLGLWAPDTLSCSASEGCVVRVRWETVSLTAWDQHKLRAFLADEIEVFQLLQ</sequence>
<keyword evidence="2" id="KW-1185">Reference proteome</keyword>